<gene>
    <name evidence="1" type="ORF">V5F30_19875</name>
</gene>
<comment type="caution">
    <text evidence="1">The sequence shown here is derived from an EMBL/GenBank/DDBJ whole genome shotgun (WGS) entry which is preliminary data.</text>
</comment>
<name>A0ABW6ZKY3_9HYPH</name>
<dbReference type="InterPro" id="IPR036388">
    <property type="entry name" value="WH-like_DNA-bd_sf"/>
</dbReference>
<evidence type="ECO:0000313" key="2">
    <source>
        <dbReference type="Proteomes" id="UP001604043"/>
    </source>
</evidence>
<dbReference type="SUPFAM" id="SSF46785">
    <property type="entry name" value="Winged helix' DNA-binding domain"/>
    <property type="match status" value="1"/>
</dbReference>
<sequence length="312" mass="35163">MLQGGGMEMLGRVPVTVEEVADHPDYLRARKLYCDSFLALFDRNPFLIRLLTDSSRYLLFTLSVILNANHDGDRRETWFSVGRLKQQMAAFGMTSPRHVDHLIERMQAVGFVEISHAPRDRRVKLLRLTDRMLAHDREWMATDYIILDTLCPRNGYAGVRNRDPAVHAAIRRQSLALLPEGARLLCEQTDFLLFFSRPGGLMVLEALFEAALSSPDGRECPFVFGDVAHRFGLSRSHVRGVMQDAEAARFIRLHGRGGRAVEILPRLWRSDAIGHGVGARLRDIAFLRASAELAPQPCAPAEPADRVWVKQA</sequence>
<evidence type="ECO:0008006" key="3">
    <source>
        <dbReference type="Google" id="ProtNLM"/>
    </source>
</evidence>
<dbReference type="RefSeq" id="WP_394007309.1">
    <property type="nucleotide sequence ID" value="NZ_JBAFUR010000006.1"/>
</dbReference>
<proteinExistence type="predicted"/>
<organism evidence="1 2">
    <name type="scientific">Xanthobacter aminoxidans</name>
    <dbReference type="NCBI Taxonomy" id="186280"/>
    <lineage>
        <taxon>Bacteria</taxon>
        <taxon>Pseudomonadati</taxon>
        <taxon>Pseudomonadota</taxon>
        <taxon>Alphaproteobacteria</taxon>
        <taxon>Hyphomicrobiales</taxon>
        <taxon>Xanthobacteraceae</taxon>
        <taxon>Xanthobacter</taxon>
    </lineage>
</organism>
<reference evidence="1 2" key="1">
    <citation type="submission" date="2024-02" db="EMBL/GenBank/DDBJ databases">
        <title>Expansion and revision of Xanthobacter and proposal of Roseixanthobacter gen. nov.</title>
        <authorList>
            <person name="Soltysiak M.P.M."/>
            <person name="Jalihal A."/>
            <person name="Ory A."/>
            <person name="Chrisophersen C."/>
            <person name="Lee A.D."/>
            <person name="Boulton J."/>
            <person name="Springer M."/>
        </authorList>
    </citation>
    <scope>NUCLEOTIDE SEQUENCE [LARGE SCALE GENOMIC DNA]</scope>
    <source>
        <strain evidence="1 2">CB5</strain>
    </source>
</reference>
<evidence type="ECO:0000313" key="1">
    <source>
        <dbReference type="EMBL" id="MFG1254483.1"/>
    </source>
</evidence>
<dbReference type="Gene3D" id="1.10.10.10">
    <property type="entry name" value="Winged helix-like DNA-binding domain superfamily/Winged helix DNA-binding domain"/>
    <property type="match status" value="1"/>
</dbReference>
<dbReference type="Proteomes" id="UP001604043">
    <property type="component" value="Unassembled WGS sequence"/>
</dbReference>
<keyword evidence="2" id="KW-1185">Reference proteome</keyword>
<accession>A0ABW6ZKY3</accession>
<dbReference type="InterPro" id="IPR036390">
    <property type="entry name" value="WH_DNA-bd_sf"/>
</dbReference>
<protein>
    <recommendedName>
        <fullName evidence="3">MarR family transcriptional regulator</fullName>
    </recommendedName>
</protein>
<dbReference type="EMBL" id="JBAFUR010000006">
    <property type="protein sequence ID" value="MFG1254483.1"/>
    <property type="molecule type" value="Genomic_DNA"/>
</dbReference>